<reference evidence="4" key="1">
    <citation type="submission" date="2021-02" db="EMBL/GenBank/DDBJ databases">
        <authorList>
            <person name="Dougan E. K."/>
            <person name="Rhodes N."/>
            <person name="Thang M."/>
            <person name="Chan C."/>
        </authorList>
    </citation>
    <scope>NUCLEOTIDE SEQUENCE</scope>
</reference>
<proteinExistence type="predicted"/>
<dbReference type="Gene3D" id="4.10.60.10">
    <property type="entry name" value="Zinc finger, CCHC-type"/>
    <property type="match status" value="1"/>
</dbReference>
<dbReference type="SMART" id="SM00343">
    <property type="entry name" value="ZnF_C2HC"/>
    <property type="match status" value="1"/>
</dbReference>
<keyword evidence="1" id="KW-0479">Metal-binding</keyword>
<dbReference type="InterPro" id="IPR036875">
    <property type="entry name" value="Znf_CCHC_sf"/>
</dbReference>
<feature type="region of interest" description="Disordered" evidence="2">
    <location>
        <begin position="208"/>
        <end position="229"/>
    </location>
</feature>
<evidence type="ECO:0000256" key="2">
    <source>
        <dbReference type="SAM" id="MobiDB-lite"/>
    </source>
</evidence>
<evidence type="ECO:0000313" key="4">
    <source>
        <dbReference type="EMBL" id="CAE7248440.1"/>
    </source>
</evidence>
<dbReference type="InterPro" id="IPR001878">
    <property type="entry name" value="Znf_CCHC"/>
</dbReference>
<feature type="region of interest" description="Disordered" evidence="2">
    <location>
        <begin position="331"/>
        <end position="353"/>
    </location>
</feature>
<keyword evidence="5" id="KW-1185">Reference proteome</keyword>
<dbReference type="GO" id="GO:0003676">
    <property type="term" value="F:nucleic acid binding"/>
    <property type="evidence" value="ECO:0007669"/>
    <property type="project" value="InterPro"/>
</dbReference>
<dbReference type="OrthoDB" id="431866at2759"/>
<dbReference type="GO" id="GO:0008270">
    <property type="term" value="F:zinc ion binding"/>
    <property type="evidence" value="ECO:0007669"/>
    <property type="project" value="UniProtKB-KW"/>
</dbReference>
<feature type="region of interest" description="Disordered" evidence="2">
    <location>
        <begin position="418"/>
        <end position="454"/>
    </location>
</feature>
<feature type="region of interest" description="Disordered" evidence="2">
    <location>
        <begin position="275"/>
        <end position="305"/>
    </location>
</feature>
<feature type="non-terminal residue" evidence="4">
    <location>
        <position position="1"/>
    </location>
</feature>
<sequence length="454" mass="50679">DDKTNLPRNAIPRFVPGTTDVTEYGKTLEFLASIWPEEHVRALAPRVALLCEGTAFKKIARLSPDKLKASDTSGVKLMLTTLGGAWGQTVLEAKYEQFEKAIYGTSQRNDETNDSYLARQDVHFEELLTQKVTLEKIRAYILWRQLQLSSEDTKKIVIEHGGKLDYDNVCKSIRMLGSRFFGEFLQGKPGLTRNRIYDVNFAEDENTTIEESSGERAFAAQASSSTDEGDLDLDQEFVDALVAAEDADALQETPELQQALVSYLEARNRLRDKQRNRGFWPTGNSKGKGGRKGFGKGKSKSRRDREQLLHRIARSTCRACGEKGHWRAECPNKGAKDRENPAGVAQVENDQTSEVYEDVPEAASLASWTEECAFFGIGSQGVQGQGVPVSSGLFRRHFRVAQANMEQFMRRLKQATPAVNFPTPALKPEPMSDTALNPKYVHPKGPPQSTSRRT</sequence>
<evidence type="ECO:0000256" key="1">
    <source>
        <dbReference type="PROSITE-ProRule" id="PRU00047"/>
    </source>
</evidence>
<evidence type="ECO:0000259" key="3">
    <source>
        <dbReference type="PROSITE" id="PS50158"/>
    </source>
</evidence>
<gene>
    <name evidence="4" type="ORF">SPIL2461_LOCUS4648</name>
</gene>
<feature type="domain" description="CCHC-type" evidence="3">
    <location>
        <begin position="317"/>
        <end position="332"/>
    </location>
</feature>
<dbReference type="AlphaFoldDB" id="A0A812LJ19"/>
<dbReference type="PROSITE" id="PS50158">
    <property type="entry name" value="ZF_CCHC"/>
    <property type="match status" value="1"/>
</dbReference>
<accession>A0A812LJ19</accession>
<organism evidence="4 5">
    <name type="scientific">Symbiodinium pilosum</name>
    <name type="common">Dinoflagellate</name>
    <dbReference type="NCBI Taxonomy" id="2952"/>
    <lineage>
        <taxon>Eukaryota</taxon>
        <taxon>Sar</taxon>
        <taxon>Alveolata</taxon>
        <taxon>Dinophyceae</taxon>
        <taxon>Suessiales</taxon>
        <taxon>Symbiodiniaceae</taxon>
        <taxon>Symbiodinium</taxon>
    </lineage>
</organism>
<dbReference type="Proteomes" id="UP000649617">
    <property type="component" value="Unassembled WGS sequence"/>
</dbReference>
<feature type="compositionally biased region" description="Basic and acidic residues" evidence="2">
    <location>
        <begin position="331"/>
        <end position="340"/>
    </location>
</feature>
<dbReference type="Pfam" id="PF00098">
    <property type="entry name" value="zf-CCHC"/>
    <property type="match status" value="1"/>
</dbReference>
<keyword evidence="1" id="KW-0862">Zinc</keyword>
<evidence type="ECO:0000313" key="5">
    <source>
        <dbReference type="Proteomes" id="UP000649617"/>
    </source>
</evidence>
<dbReference type="EMBL" id="CAJNIZ010006258">
    <property type="protein sequence ID" value="CAE7248440.1"/>
    <property type="molecule type" value="Genomic_DNA"/>
</dbReference>
<dbReference type="SUPFAM" id="SSF57756">
    <property type="entry name" value="Retrovirus zinc finger-like domains"/>
    <property type="match status" value="1"/>
</dbReference>
<comment type="caution">
    <text evidence="4">The sequence shown here is derived from an EMBL/GenBank/DDBJ whole genome shotgun (WGS) entry which is preliminary data.</text>
</comment>
<feature type="compositionally biased region" description="Basic residues" evidence="2">
    <location>
        <begin position="288"/>
        <end position="302"/>
    </location>
</feature>
<name>A0A812LJ19_SYMPI</name>
<keyword evidence="1" id="KW-0863">Zinc-finger</keyword>
<protein>
    <recommendedName>
        <fullName evidence="3">CCHC-type domain-containing protein</fullName>
    </recommendedName>
</protein>